<dbReference type="EMBL" id="MFNF01000055">
    <property type="protein sequence ID" value="OGG99708.1"/>
    <property type="molecule type" value="Genomic_DNA"/>
</dbReference>
<dbReference type="PANTHER" id="PTHR40277">
    <property type="entry name" value="BLL5419 PROTEIN"/>
    <property type="match status" value="1"/>
</dbReference>
<feature type="transmembrane region" description="Helical" evidence="6">
    <location>
        <begin position="117"/>
        <end position="145"/>
    </location>
</feature>
<dbReference type="PANTHER" id="PTHR40277:SF1">
    <property type="entry name" value="BLL5419 PROTEIN"/>
    <property type="match status" value="1"/>
</dbReference>
<comment type="subcellular location">
    <subcellularLocation>
        <location evidence="1">Cell membrane</location>
        <topology evidence="1">Multi-pass membrane protein</topology>
    </subcellularLocation>
</comment>
<gene>
    <name evidence="7" type="ORF">A2557_06095</name>
</gene>
<evidence type="ECO:0000256" key="4">
    <source>
        <dbReference type="ARBA" id="ARBA00022989"/>
    </source>
</evidence>
<keyword evidence="2" id="KW-1003">Cell membrane</keyword>
<feature type="transmembrane region" description="Helical" evidence="6">
    <location>
        <begin position="214"/>
        <end position="242"/>
    </location>
</feature>
<dbReference type="AlphaFoldDB" id="A0A1F6GNM6"/>
<dbReference type="GO" id="GO:0005886">
    <property type="term" value="C:plasma membrane"/>
    <property type="evidence" value="ECO:0007669"/>
    <property type="project" value="UniProtKB-SubCell"/>
</dbReference>
<evidence type="ECO:0008006" key="9">
    <source>
        <dbReference type="Google" id="ProtNLM"/>
    </source>
</evidence>
<evidence type="ECO:0000313" key="7">
    <source>
        <dbReference type="EMBL" id="OGG99708.1"/>
    </source>
</evidence>
<feature type="transmembrane region" description="Helical" evidence="6">
    <location>
        <begin position="295"/>
        <end position="316"/>
    </location>
</feature>
<evidence type="ECO:0000256" key="6">
    <source>
        <dbReference type="SAM" id="Phobius"/>
    </source>
</evidence>
<dbReference type="Proteomes" id="UP000177583">
    <property type="component" value="Unassembled WGS sequence"/>
</dbReference>
<dbReference type="Pfam" id="PF03706">
    <property type="entry name" value="LPG_synthase_TM"/>
    <property type="match status" value="1"/>
</dbReference>
<keyword evidence="5 6" id="KW-0472">Membrane</keyword>
<evidence type="ECO:0000256" key="1">
    <source>
        <dbReference type="ARBA" id="ARBA00004651"/>
    </source>
</evidence>
<keyword evidence="4 6" id="KW-1133">Transmembrane helix</keyword>
<protein>
    <recommendedName>
        <fullName evidence="9">Lysylphosphatidylglycerol synthetase</fullName>
    </recommendedName>
</protein>
<feature type="transmembrane region" description="Helical" evidence="6">
    <location>
        <begin position="12"/>
        <end position="29"/>
    </location>
</feature>
<sequence length="331" mass="37062">MMRTILRLVAKFLFLGLILGYLIYSGHLNPGKLFLFTEMPLFFGLMFANVALGMLGLNAVRWWVLLKSLSIHLMFRRVLAITMISFFFNISMPGTIAQDAIRSLYILKEKEKTSQTVPLVMSVILDRFLGFFGVILSFLAGVLWLPEELNINPIIYYTVWTVGFCSFCGIFTISIFVLPLSEIDQFIVILARVPIIGSHLIQIALALRAYKGKWGVLSIAMGLSILTQVIFVFVMTVGYQLLTRQSLPFSVHMFVVPIGELATILPLTPAGAGIGHVSYDYLYHMFGGKMGADLFNLYFCMVLLVGSIGGLPYLLIKPKKMNKEDLLTTSQ</sequence>
<evidence type="ECO:0000256" key="3">
    <source>
        <dbReference type="ARBA" id="ARBA00022692"/>
    </source>
</evidence>
<feature type="transmembrane region" description="Helical" evidence="6">
    <location>
        <begin position="186"/>
        <end position="207"/>
    </location>
</feature>
<organism evidence="7 8">
    <name type="scientific">Candidatus Lambdaproteobacteria bacterium RIFOXYD2_FULL_56_26</name>
    <dbReference type="NCBI Taxonomy" id="1817773"/>
    <lineage>
        <taxon>Bacteria</taxon>
        <taxon>Pseudomonadati</taxon>
        <taxon>Pseudomonadota</taxon>
        <taxon>Candidatus Lambdaproteobacteria</taxon>
    </lineage>
</organism>
<feature type="transmembrane region" description="Helical" evidence="6">
    <location>
        <begin position="78"/>
        <end position="97"/>
    </location>
</feature>
<evidence type="ECO:0000256" key="2">
    <source>
        <dbReference type="ARBA" id="ARBA00022475"/>
    </source>
</evidence>
<keyword evidence="3 6" id="KW-0812">Transmembrane</keyword>
<name>A0A1F6GNM6_9PROT</name>
<dbReference type="InterPro" id="IPR022791">
    <property type="entry name" value="L-PG_synthase/AglD"/>
</dbReference>
<comment type="caution">
    <text evidence="7">The sequence shown here is derived from an EMBL/GenBank/DDBJ whole genome shotgun (WGS) entry which is preliminary data.</text>
</comment>
<proteinExistence type="predicted"/>
<evidence type="ECO:0000256" key="5">
    <source>
        <dbReference type="ARBA" id="ARBA00023136"/>
    </source>
</evidence>
<feature type="transmembrane region" description="Helical" evidence="6">
    <location>
        <begin position="41"/>
        <end position="66"/>
    </location>
</feature>
<feature type="transmembrane region" description="Helical" evidence="6">
    <location>
        <begin position="157"/>
        <end position="180"/>
    </location>
</feature>
<accession>A0A1F6GNM6</accession>
<evidence type="ECO:0000313" key="8">
    <source>
        <dbReference type="Proteomes" id="UP000177583"/>
    </source>
</evidence>
<reference evidence="7 8" key="1">
    <citation type="journal article" date="2016" name="Nat. Commun.">
        <title>Thousands of microbial genomes shed light on interconnected biogeochemical processes in an aquifer system.</title>
        <authorList>
            <person name="Anantharaman K."/>
            <person name="Brown C.T."/>
            <person name="Hug L.A."/>
            <person name="Sharon I."/>
            <person name="Castelle C.J."/>
            <person name="Probst A.J."/>
            <person name="Thomas B.C."/>
            <person name="Singh A."/>
            <person name="Wilkins M.J."/>
            <person name="Karaoz U."/>
            <person name="Brodie E.L."/>
            <person name="Williams K.H."/>
            <person name="Hubbard S.S."/>
            <person name="Banfield J.F."/>
        </authorList>
    </citation>
    <scope>NUCLEOTIDE SEQUENCE [LARGE SCALE GENOMIC DNA]</scope>
</reference>